<feature type="compositionally biased region" description="Polar residues" evidence="2">
    <location>
        <begin position="449"/>
        <end position="460"/>
    </location>
</feature>
<protein>
    <submittedName>
        <fullName evidence="3">Uncharacterized protein</fullName>
    </submittedName>
</protein>
<dbReference type="Proteomes" id="UP001165085">
    <property type="component" value="Unassembled WGS sequence"/>
</dbReference>
<feature type="compositionally biased region" description="Low complexity" evidence="2">
    <location>
        <begin position="329"/>
        <end position="343"/>
    </location>
</feature>
<evidence type="ECO:0000256" key="1">
    <source>
        <dbReference type="SAM" id="Coils"/>
    </source>
</evidence>
<comment type="caution">
    <text evidence="3">The sequence shown here is derived from an EMBL/GenBank/DDBJ whole genome shotgun (WGS) entry which is preliminary data.</text>
</comment>
<feature type="compositionally biased region" description="Basic and acidic residues" evidence="2">
    <location>
        <begin position="858"/>
        <end position="909"/>
    </location>
</feature>
<feature type="compositionally biased region" description="Basic and acidic residues" evidence="2">
    <location>
        <begin position="170"/>
        <end position="181"/>
    </location>
</feature>
<feature type="region of interest" description="Disordered" evidence="2">
    <location>
        <begin position="534"/>
        <end position="560"/>
    </location>
</feature>
<gene>
    <name evidence="3" type="ORF">TrST_g12023</name>
</gene>
<name>A0A9W7ELJ2_9STRA</name>
<feature type="coiled-coil region" evidence="1">
    <location>
        <begin position="588"/>
        <end position="719"/>
    </location>
</feature>
<feature type="region of interest" description="Disordered" evidence="2">
    <location>
        <begin position="1060"/>
        <end position="1081"/>
    </location>
</feature>
<feature type="compositionally biased region" description="Basic and acidic residues" evidence="2">
    <location>
        <begin position="205"/>
        <end position="221"/>
    </location>
</feature>
<feature type="region of interest" description="Disordered" evidence="2">
    <location>
        <begin position="968"/>
        <end position="1036"/>
    </location>
</feature>
<feature type="region of interest" description="Disordered" evidence="2">
    <location>
        <begin position="50"/>
        <end position="71"/>
    </location>
</feature>
<feature type="coiled-coil region" evidence="1">
    <location>
        <begin position="1435"/>
        <end position="1499"/>
    </location>
</feature>
<dbReference type="EMBL" id="BRXY01000257">
    <property type="protein sequence ID" value="GMH81478.1"/>
    <property type="molecule type" value="Genomic_DNA"/>
</dbReference>
<organism evidence="3 4">
    <name type="scientific">Triparma strigata</name>
    <dbReference type="NCBI Taxonomy" id="1606541"/>
    <lineage>
        <taxon>Eukaryota</taxon>
        <taxon>Sar</taxon>
        <taxon>Stramenopiles</taxon>
        <taxon>Ochrophyta</taxon>
        <taxon>Bolidophyceae</taxon>
        <taxon>Parmales</taxon>
        <taxon>Triparmaceae</taxon>
        <taxon>Triparma</taxon>
    </lineage>
</organism>
<accession>A0A9W7ELJ2</accession>
<feature type="region of interest" description="Disordered" evidence="2">
    <location>
        <begin position="311"/>
        <end position="394"/>
    </location>
</feature>
<evidence type="ECO:0000313" key="4">
    <source>
        <dbReference type="Proteomes" id="UP001165085"/>
    </source>
</evidence>
<evidence type="ECO:0000256" key="2">
    <source>
        <dbReference type="SAM" id="MobiDB-lite"/>
    </source>
</evidence>
<keyword evidence="4" id="KW-1185">Reference proteome</keyword>
<feature type="coiled-coil region" evidence="1">
    <location>
        <begin position="1159"/>
        <end position="1408"/>
    </location>
</feature>
<reference evidence="4" key="1">
    <citation type="journal article" date="2023" name="Commun. Biol.">
        <title>Genome analysis of Parmales, the sister group of diatoms, reveals the evolutionary specialization of diatoms from phago-mixotrophs to photoautotrophs.</title>
        <authorList>
            <person name="Ban H."/>
            <person name="Sato S."/>
            <person name="Yoshikawa S."/>
            <person name="Yamada K."/>
            <person name="Nakamura Y."/>
            <person name="Ichinomiya M."/>
            <person name="Sato N."/>
            <person name="Blanc-Mathieu R."/>
            <person name="Endo H."/>
            <person name="Kuwata A."/>
            <person name="Ogata H."/>
        </authorList>
    </citation>
    <scope>NUCLEOTIDE SEQUENCE [LARGE SCALE GENOMIC DNA]</scope>
    <source>
        <strain evidence="4">NIES 3701</strain>
    </source>
</reference>
<keyword evidence="1" id="KW-0175">Coiled coil</keyword>
<sequence length="1686" mass="188496">MSGSIFCKNPRTSVYDCTVTAEELDGLRVWKKDRGAWKIDVKCSSSCALASPHTSPAQITPEKPSSSSSSSNLYKIPLKSYLLASATEKYLTLGLNVPGAESGVLKFCRLWATSDAKASQKLSLKNTQAFYSNITCTARCFEVLSKLNSIRASGFGGCLNVSKRGKRGRKMTDKDREDSLSFKESGVTPERAGEMEGNAVTPEGGRTEDRPRMLGTPRDEGDCGAPQTPLFLKNMVFNNRMDSDEDHNFAVTSSDDDDDEEDDDADNSSIASPGGVGGTILDFGSRPLVAGDALDFLSGSIEVAKVDEMEGKVVKKKKKKVKRKKKATATKPGKAKTTATTTHAPPPAPEPPKLKNKKAAAPAPAVAPPPSPHQPHTIALAPNPPPSSDSFDNTALIQTLNKKCSELLQESKRADYEAKLHADAECKLIELEALKTSQASEKERMNARLQKSLSKTSKSETALLRANESLLQTKMAVKSLMGENEEYKEKLRELKGEKAGLKQGVEGERAERKRLKNQVSELKQALRKLSSLKAANEYQPSSEQEAGLDTSPAKGSTPKEMALTSQLNSMKNENVYLRRQVSSEIKCKKELESVVNKQLLKLNDLAAKVKTLEDDKVVSEARAIVEGSEGRHLSVDAEALAEAAQLRSENESLKTELKSMTDCYKLSRDNVSLREKALQDCRTEKNLLEGEVESLRLDVQGKEKELELSKEERERMEGLYGMRGEETKKAFAKKLQEVEVGHAEVLASYKAGHKSFKRKAAAVLHLSVLRAAHMERAACAKIDVKEAFSKWMGMSLRQRLKESEVARKEGESLLKSKVNDVTDKYKIHDKKLREEMKATLKEKDGNITALRDEVKAAKNRVKEEQEKNGTLESDKSTLEKEVTSLKENLTRGEGALKEAKEAKEAKEVEVNSLQRKVRDLASEIEQSAETQQRREEEIKLSKSRLQFETEKRLEDEFKSKVDRIEEDSRKRVRELEDRMRESERAAREREDLASRQSRERAEKVRAEAEEEGERRGLRRGRDEGRKELEEDCERKVDSIKQAMSEKIEVVKRGLEEKARVGVVQAESRAGKEKEEREKKHVEEMKELAERMECESRVKLGEERARSARVVERVREEKDRAAESKADEVAARLKAEYEQKMLELEAGHRSGLDELALSKKNALIKEAQKWETALENAVEEGEKRRIEEIRTLSESGREEAESSRRKIAAAAKKAIEEARRRFLAAKAEVEKAEQEKSIMAEEKKNLEALVNTLKMEVDTLKHSSTTALSEVSVKTEEVTILSGKITDLEEELEKIEAEKSIIAEREEVTVKRLEEEVEGLEIISARKYAEGVLRGKDDAASELKQKAVEYEAEKSQMLKSLAGYKERARVWDLQAERLDKDLEGKKKECENLERDLDEAKKDVAVEKERGDEKTSALARLKTELHAQMKEKEIKFRQVLEETVERKVKEVSELAAKESSKTISTFERRITVLLGEKNLAAKDAERKVNALLAENRQNLKEGEKLGHVVAAVRDAIVELSGKDVWEGIDAVEDEVTVGGAEGGLDLEVVVAGISELESEQARIKSNLEERVAKGKGIAKLIQETERALQQHSNGGSLSPGGTVSLSHVKTSRRLNEELESHIKSIDGNRKQTKALTAELQAVNEKLVEKERACRSLERREKFGVVRKLKMVAGVVDKIVRLVDEDEDE</sequence>
<feature type="region of interest" description="Disordered" evidence="2">
    <location>
        <begin position="439"/>
        <end position="460"/>
    </location>
</feature>
<evidence type="ECO:0000313" key="3">
    <source>
        <dbReference type="EMBL" id="GMH81478.1"/>
    </source>
</evidence>
<dbReference type="OrthoDB" id="10483059at2759"/>
<feature type="compositionally biased region" description="Acidic residues" evidence="2">
    <location>
        <begin position="254"/>
        <end position="266"/>
    </location>
</feature>
<feature type="compositionally biased region" description="Basic and acidic residues" evidence="2">
    <location>
        <begin position="1068"/>
        <end position="1081"/>
    </location>
</feature>
<feature type="region of interest" description="Disordered" evidence="2">
    <location>
        <begin position="245"/>
        <end position="278"/>
    </location>
</feature>
<feature type="compositionally biased region" description="Basic residues" evidence="2">
    <location>
        <begin position="314"/>
        <end position="328"/>
    </location>
</feature>
<feature type="region of interest" description="Disordered" evidence="2">
    <location>
        <begin position="858"/>
        <end position="911"/>
    </location>
</feature>
<feature type="region of interest" description="Disordered" evidence="2">
    <location>
        <begin position="165"/>
        <end position="229"/>
    </location>
</feature>
<proteinExistence type="predicted"/>
<feature type="coiled-coil region" evidence="1">
    <location>
        <begin position="1630"/>
        <end position="1657"/>
    </location>
</feature>